<keyword evidence="2" id="KW-1185">Reference proteome</keyword>
<name>A0ACB9AD78_ARCLA</name>
<organism evidence="1 2">
    <name type="scientific">Arctium lappa</name>
    <name type="common">Greater burdock</name>
    <name type="synonym">Lappa major</name>
    <dbReference type="NCBI Taxonomy" id="4217"/>
    <lineage>
        <taxon>Eukaryota</taxon>
        <taxon>Viridiplantae</taxon>
        <taxon>Streptophyta</taxon>
        <taxon>Embryophyta</taxon>
        <taxon>Tracheophyta</taxon>
        <taxon>Spermatophyta</taxon>
        <taxon>Magnoliopsida</taxon>
        <taxon>eudicotyledons</taxon>
        <taxon>Gunneridae</taxon>
        <taxon>Pentapetalae</taxon>
        <taxon>asterids</taxon>
        <taxon>campanulids</taxon>
        <taxon>Asterales</taxon>
        <taxon>Asteraceae</taxon>
        <taxon>Carduoideae</taxon>
        <taxon>Cardueae</taxon>
        <taxon>Arctiinae</taxon>
        <taxon>Arctium</taxon>
    </lineage>
</organism>
<proteinExistence type="predicted"/>
<dbReference type="EMBL" id="CM042054">
    <property type="protein sequence ID" value="KAI3707663.1"/>
    <property type="molecule type" value="Genomic_DNA"/>
</dbReference>
<comment type="caution">
    <text evidence="1">The sequence shown here is derived from an EMBL/GenBank/DDBJ whole genome shotgun (WGS) entry which is preliminary data.</text>
</comment>
<protein>
    <submittedName>
        <fullName evidence="1">Uncharacterized protein</fullName>
    </submittedName>
</protein>
<dbReference type="Proteomes" id="UP001055879">
    <property type="component" value="Linkage Group LG08"/>
</dbReference>
<reference evidence="1 2" key="2">
    <citation type="journal article" date="2022" name="Mol. Ecol. Resour.">
        <title>The genomes of chicory, endive, great burdock and yacon provide insights into Asteraceae paleo-polyploidization history and plant inulin production.</title>
        <authorList>
            <person name="Fan W."/>
            <person name="Wang S."/>
            <person name="Wang H."/>
            <person name="Wang A."/>
            <person name="Jiang F."/>
            <person name="Liu H."/>
            <person name="Zhao H."/>
            <person name="Xu D."/>
            <person name="Zhang Y."/>
        </authorList>
    </citation>
    <scope>NUCLEOTIDE SEQUENCE [LARGE SCALE GENOMIC DNA]</scope>
    <source>
        <strain evidence="2">cv. Niubang</strain>
    </source>
</reference>
<evidence type="ECO:0000313" key="1">
    <source>
        <dbReference type="EMBL" id="KAI3707663.1"/>
    </source>
</evidence>
<sequence>MRSGVLHGRYSHSIERLHRELSQGCPGPLWRLIRTSPVAYVCGAGMDRALKIDCDLANVPFSFGLCSLAVLSSLFQVPVGSQDSYRTRGLRGSSFGSPSKTQTSPIVQWVTMGCDWSR</sequence>
<accession>A0ACB9AD78</accession>
<reference evidence="2" key="1">
    <citation type="journal article" date="2022" name="Mol. Ecol. Resour.">
        <title>The genomes of chicory, endive, great burdock and yacon provide insights into Asteraceae palaeo-polyploidization history and plant inulin production.</title>
        <authorList>
            <person name="Fan W."/>
            <person name="Wang S."/>
            <person name="Wang H."/>
            <person name="Wang A."/>
            <person name="Jiang F."/>
            <person name="Liu H."/>
            <person name="Zhao H."/>
            <person name="Xu D."/>
            <person name="Zhang Y."/>
        </authorList>
    </citation>
    <scope>NUCLEOTIDE SEQUENCE [LARGE SCALE GENOMIC DNA]</scope>
    <source>
        <strain evidence="2">cv. Niubang</strain>
    </source>
</reference>
<gene>
    <name evidence="1" type="ORF">L6452_26291</name>
</gene>
<evidence type="ECO:0000313" key="2">
    <source>
        <dbReference type="Proteomes" id="UP001055879"/>
    </source>
</evidence>